<evidence type="ECO:0000256" key="1">
    <source>
        <dbReference type="SAM" id="MobiDB-lite"/>
    </source>
</evidence>
<keyword evidence="3" id="KW-1185">Reference proteome</keyword>
<feature type="region of interest" description="Disordered" evidence="1">
    <location>
        <begin position="84"/>
        <end position="115"/>
    </location>
</feature>
<gene>
    <name evidence="2" type="ORF">NDU88_003217</name>
</gene>
<dbReference type="Proteomes" id="UP001066276">
    <property type="component" value="Chromosome 6"/>
</dbReference>
<proteinExistence type="predicted"/>
<sequence length="177" mass="19748">MLRMAIPALTTVVPGPTPGDIMWASQKTKSSRLARDPLPTERAWLEGQSHVTGVSRTVRWQQPSNRLTSRGDCKELLTRGAWISQTSTGRSAEAPRTRRSSVGYVEGGGPAEETGPRLFDAGREIHPKSADQRRWRYDLPPAPRYPSSLKLKIIGLLDCPTEPPPWRHRAQLLRLPP</sequence>
<dbReference type="AlphaFoldDB" id="A0AAV7QE90"/>
<evidence type="ECO:0000313" key="2">
    <source>
        <dbReference type="EMBL" id="KAJ1136803.1"/>
    </source>
</evidence>
<name>A0AAV7QE90_PLEWA</name>
<protein>
    <submittedName>
        <fullName evidence="2">Uncharacterized protein</fullName>
    </submittedName>
</protein>
<accession>A0AAV7QE90</accession>
<organism evidence="2 3">
    <name type="scientific">Pleurodeles waltl</name>
    <name type="common">Iberian ribbed newt</name>
    <dbReference type="NCBI Taxonomy" id="8319"/>
    <lineage>
        <taxon>Eukaryota</taxon>
        <taxon>Metazoa</taxon>
        <taxon>Chordata</taxon>
        <taxon>Craniata</taxon>
        <taxon>Vertebrata</taxon>
        <taxon>Euteleostomi</taxon>
        <taxon>Amphibia</taxon>
        <taxon>Batrachia</taxon>
        <taxon>Caudata</taxon>
        <taxon>Salamandroidea</taxon>
        <taxon>Salamandridae</taxon>
        <taxon>Pleurodelinae</taxon>
        <taxon>Pleurodeles</taxon>
    </lineage>
</organism>
<reference evidence="2" key="1">
    <citation type="journal article" date="2022" name="bioRxiv">
        <title>Sequencing and chromosome-scale assembly of the giantPleurodeles waltlgenome.</title>
        <authorList>
            <person name="Brown T."/>
            <person name="Elewa A."/>
            <person name="Iarovenko S."/>
            <person name="Subramanian E."/>
            <person name="Araus A.J."/>
            <person name="Petzold A."/>
            <person name="Susuki M."/>
            <person name="Suzuki K.-i.T."/>
            <person name="Hayashi T."/>
            <person name="Toyoda A."/>
            <person name="Oliveira C."/>
            <person name="Osipova E."/>
            <person name="Leigh N.D."/>
            <person name="Simon A."/>
            <person name="Yun M.H."/>
        </authorList>
    </citation>
    <scope>NUCLEOTIDE SEQUENCE</scope>
    <source>
        <strain evidence="2">20211129_DDA</strain>
        <tissue evidence="2">Liver</tissue>
    </source>
</reference>
<evidence type="ECO:0000313" key="3">
    <source>
        <dbReference type="Proteomes" id="UP001066276"/>
    </source>
</evidence>
<comment type="caution">
    <text evidence="2">The sequence shown here is derived from an EMBL/GenBank/DDBJ whole genome shotgun (WGS) entry which is preliminary data.</text>
</comment>
<dbReference type="EMBL" id="JANPWB010000010">
    <property type="protein sequence ID" value="KAJ1136803.1"/>
    <property type="molecule type" value="Genomic_DNA"/>
</dbReference>